<keyword evidence="1" id="KW-0812">Transmembrane</keyword>
<dbReference type="RefSeq" id="WP_327609210.1">
    <property type="nucleotide sequence ID" value="NZ_JARZFX010000018.1"/>
</dbReference>
<keyword evidence="1" id="KW-1133">Transmembrane helix</keyword>
<name>A0ABU6KMC6_9BACI</name>
<evidence type="ECO:0000313" key="2">
    <source>
        <dbReference type="EMBL" id="MEC5425674.1"/>
    </source>
</evidence>
<dbReference type="Proteomes" id="UP001335737">
    <property type="component" value="Unassembled WGS sequence"/>
</dbReference>
<organism evidence="2 3">
    <name type="scientific">Virgibacillus tibetensis</name>
    <dbReference type="NCBI Taxonomy" id="3042313"/>
    <lineage>
        <taxon>Bacteria</taxon>
        <taxon>Bacillati</taxon>
        <taxon>Bacillota</taxon>
        <taxon>Bacilli</taxon>
        <taxon>Bacillales</taxon>
        <taxon>Bacillaceae</taxon>
        <taxon>Virgibacillus</taxon>
    </lineage>
</organism>
<reference evidence="2 3" key="1">
    <citation type="journal article" date="2024" name="Int. J. Syst. Evol. Microbiol.">
        <title>Virgibacillus tibetensis sp. nov., isolated from salt lake on the Tibetan Plateau of China.</title>
        <authorList>
            <person name="Phurbu D."/>
            <person name="Liu Z.-X."/>
            <person name="Wang R."/>
            <person name="Zheng Y.-Y."/>
            <person name="Liu H.-C."/>
            <person name="Zhou Y.-G."/>
            <person name="Yu Y.-J."/>
            <person name="Li A.-H."/>
        </authorList>
    </citation>
    <scope>NUCLEOTIDE SEQUENCE [LARGE SCALE GENOMIC DNA]</scope>
    <source>
        <strain evidence="2 3">C22-A2</strain>
    </source>
</reference>
<sequence length="46" mass="5345">MKGKLIVLLILLATIAVLIFCWIWLQEIIEEYDIDRALSESVEINI</sequence>
<accession>A0ABU6KMC6</accession>
<comment type="caution">
    <text evidence="2">The sequence shown here is derived from an EMBL/GenBank/DDBJ whole genome shotgun (WGS) entry which is preliminary data.</text>
</comment>
<protein>
    <submittedName>
        <fullName evidence="2">Uncharacterized protein</fullName>
    </submittedName>
</protein>
<keyword evidence="1" id="KW-0472">Membrane</keyword>
<evidence type="ECO:0000313" key="3">
    <source>
        <dbReference type="Proteomes" id="UP001335737"/>
    </source>
</evidence>
<feature type="transmembrane region" description="Helical" evidence="1">
    <location>
        <begin position="5"/>
        <end position="25"/>
    </location>
</feature>
<proteinExistence type="predicted"/>
<keyword evidence="3" id="KW-1185">Reference proteome</keyword>
<evidence type="ECO:0000256" key="1">
    <source>
        <dbReference type="SAM" id="Phobius"/>
    </source>
</evidence>
<dbReference type="EMBL" id="JARZFX010000018">
    <property type="protein sequence ID" value="MEC5425674.1"/>
    <property type="molecule type" value="Genomic_DNA"/>
</dbReference>
<gene>
    <name evidence="2" type="ORF">QGM71_19580</name>
</gene>